<dbReference type="EnsemblPlants" id="LPERR06G03540.1">
    <property type="protein sequence ID" value="LPERR06G03540.1"/>
    <property type="gene ID" value="LPERR06G03540"/>
</dbReference>
<dbReference type="CDD" id="cd01960">
    <property type="entry name" value="nsLTP1"/>
    <property type="match status" value="1"/>
</dbReference>
<dbReference type="HOGENOM" id="CLU_128423_2_3_1"/>
<dbReference type="Gene3D" id="1.10.110.10">
    <property type="entry name" value="Plant lipid-transfer and hydrophobic proteins"/>
    <property type="match status" value="1"/>
</dbReference>
<feature type="signal peptide" evidence="1">
    <location>
        <begin position="1"/>
        <end position="32"/>
    </location>
</feature>
<dbReference type="Pfam" id="PF00234">
    <property type="entry name" value="Tryp_alpha_amyl"/>
    <property type="match status" value="1"/>
</dbReference>
<dbReference type="SUPFAM" id="SSF47699">
    <property type="entry name" value="Bifunctional inhibitor/lipid-transfer protein/seed storage 2S albumin"/>
    <property type="match status" value="1"/>
</dbReference>
<evidence type="ECO:0000256" key="1">
    <source>
        <dbReference type="SAM" id="SignalP"/>
    </source>
</evidence>
<evidence type="ECO:0000313" key="4">
    <source>
        <dbReference type="Proteomes" id="UP000032180"/>
    </source>
</evidence>
<dbReference type="Gramene" id="LPERR06G03540.1">
    <property type="protein sequence ID" value="LPERR06G03540.1"/>
    <property type="gene ID" value="LPERR06G03540"/>
</dbReference>
<keyword evidence="1" id="KW-0732">Signal</keyword>
<dbReference type="eggNOG" id="ENOG502R3NQ">
    <property type="taxonomic scope" value="Eukaryota"/>
</dbReference>
<feature type="domain" description="Bifunctional inhibitor/plant lipid transfer protein/seed storage helical" evidence="2">
    <location>
        <begin position="38"/>
        <end position="123"/>
    </location>
</feature>
<organism evidence="3 4">
    <name type="scientific">Leersia perrieri</name>
    <dbReference type="NCBI Taxonomy" id="77586"/>
    <lineage>
        <taxon>Eukaryota</taxon>
        <taxon>Viridiplantae</taxon>
        <taxon>Streptophyta</taxon>
        <taxon>Embryophyta</taxon>
        <taxon>Tracheophyta</taxon>
        <taxon>Spermatophyta</taxon>
        <taxon>Magnoliopsida</taxon>
        <taxon>Liliopsida</taxon>
        <taxon>Poales</taxon>
        <taxon>Poaceae</taxon>
        <taxon>BOP clade</taxon>
        <taxon>Oryzoideae</taxon>
        <taxon>Oryzeae</taxon>
        <taxon>Oryzinae</taxon>
        <taxon>Leersia</taxon>
    </lineage>
</organism>
<reference evidence="3" key="3">
    <citation type="submission" date="2015-04" db="UniProtKB">
        <authorList>
            <consortium name="EnsemblPlants"/>
        </authorList>
    </citation>
    <scope>IDENTIFICATION</scope>
</reference>
<evidence type="ECO:0000313" key="3">
    <source>
        <dbReference type="EnsemblPlants" id="LPERR06G03540.1"/>
    </source>
</evidence>
<evidence type="ECO:0000259" key="2">
    <source>
        <dbReference type="Pfam" id="PF00234"/>
    </source>
</evidence>
<proteinExistence type="predicted"/>
<dbReference type="Proteomes" id="UP000032180">
    <property type="component" value="Chromosome 6"/>
</dbReference>
<dbReference type="InterPro" id="IPR036312">
    <property type="entry name" value="Bifun_inhib/LTP/seed_sf"/>
</dbReference>
<dbReference type="AlphaFoldDB" id="A0A0D9WM52"/>
<protein>
    <recommendedName>
        <fullName evidence="2">Bifunctional inhibitor/plant lipid transfer protein/seed storage helical domain-containing protein</fullName>
    </recommendedName>
</protein>
<name>A0A0D9WM52_9ORYZ</name>
<accession>A0A0D9WM52</accession>
<dbReference type="GO" id="GO:0006869">
    <property type="term" value="P:lipid transport"/>
    <property type="evidence" value="ECO:0007669"/>
    <property type="project" value="InterPro"/>
</dbReference>
<dbReference type="PRINTS" id="PR00382">
    <property type="entry name" value="LIPIDTRNSFER"/>
</dbReference>
<dbReference type="GO" id="GO:0008289">
    <property type="term" value="F:lipid binding"/>
    <property type="evidence" value="ECO:0007669"/>
    <property type="project" value="InterPro"/>
</dbReference>
<feature type="chain" id="PRO_5002348850" description="Bifunctional inhibitor/plant lipid transfer protein/seed storage helical domain-containing protein" evidence="1">
    <location>
        <begin position="33"/>
        <end position="130"/>
    </location>
</feature>
<sequence length="130" mass="13346">MPMTPTRHSTSPAMITVAIFAFFTVLAGLAAAETADLCGLAQTAFSDCTAYVTGDEPALSSLCCRGLGDIRDLTPTISQRRAVCACVLDEMLAAGNGKFDSGRAGGLAAACNVPIGFIPTSAEFNCYGVN</sequence>
<dbReference type="PANTHER" id="PTHR33076">
    <property type="entry name" value="NON-SPECIFIC LIPID-TRANSFER PROTEIN 2-RELATED"/>
    <property type="match status" value="1"/>
</dbReference>
<keyword evidence="4" id="KW-1185">Reference proteome</keyword>
<dbReference type="InterPro" id="IPR016140">
    <property type="entry name" value="Bifunc_inhib/LTP/seed_store"/>
</dbReference>
<reference evidence="4" key="2">
    <citation type="submission" date="2013-12" db="EMBL/GenBank/DDBJ databases">
        <authorList>
            <person name="Yu Y."/>
            <person name="Lee S."/>
            <person name="de Baynast K."/>
            <person name="Wissotski M."/>
            <person name="Liu L."/>
            <person name="Talag J."/>
            <person name="Goicoechea J."/>
            <person name="Angelova A."/>
            <person name="Jetty R."/>
            <person name="Kudrna D."/>
            <person name="Golser W."/>
            <person name="Rivera L."/>
            <person name="Zhang J."/>
            <person name="Wing R."/>
        </authorList>
    </citation>
    <scope>NUCLEOTIDE SEQUENCE</scope>
</reference>
<reference evidence="3 4" key="1">
    <citation type="submission" date="2012-08" db="EMBL/GenBank/DDBJ databases">
        <title>Oryza genome evolution.</title>
        <authorList>
            <person name="Wing R.A."/>
        </authorList>
    </citation>
    <scope>NUCLEOTIDE SEQUENCE</scope>
</reference>
<dbReference type="InterPro" id="IPR000528">
    <property type="entry name" value="Plant_nsLTP"/>
</dbReference>